<evidence type="ECO:0000313" key="1">
    <source>
        <dbReference type="EMBL" id="VAW94712.1"/>
    </source>
</evidence>
<dbReference type="EMBL" id="UOFS01000019">
    <property type="protein sequence ID" value="VAW94712.1"/>
    <property type="molecule type" value="Genomic_DNA"/>
</dbReference>
<dbReference type="AlphaFoldDB" id="A0A3B1A4R1"/>
<protein>
    <submittedName>
        <fullName evidence="1">Uncharacterized protein</fullName>
    </submittedName>
</protein>
<proteinExistence type="predicted"/>
<reference evidence="1" key="1">
    <citation type="submission" date="2018-06" db="EMBL/GenBank/DDBJ databases">
        <authorList>
            <person name="Zhirakovskaya E."/>
        </authorList>
    </citation>
    <scope>NUCLEOTIDE SEQUENCE</scope>
</reference>
<organism evidence="1">
    <name type="scientific">hydrothermal vent metagenome</name>
    <dbReference type="NCBI Taxonomy" id="652676"/>
    <lineage>
        <taxon>unclassified sequences</taxon>
        <taxon>metagenomes</taxon>
        <taxon>ecological metagenomes</taxon>
    </lineage>
</organism>
<name>A0A3B1A4R1_9ZZZZ</name>
<gene>
    <name evidence="1" type="ORF">MNBD_GAMMA22-1610</name>
</gene>
<sequence length="40" mass="4471">MEAAEKFPWKKTREQALQLGWQASGVGEGAWRRHDASDAA</sequence>
<accession>A0A3B1A4R1</accession>